<keyword evidence="6" id="KW-0479">Metal-binding</keyword>
<dbReference type="SFLD" id="SFLDG01137">
    <property type="entry name" value="C1.6.1:_Phosphoserine_Phosphat"/>
    <property type="match status" value="1"/>
</dbReference>
<dbReference type="NCBIfam" id="TIGR01488">
    <property type="entry name" value="HAD-SF-IB"/>
    <property type="match status" value="1"/>
</dbReference>
<dbReference type="EMBL" id="JAAAUQ010000240">
    <property type="protein sequence ID" value="KAF9152497.1"/>
    <property type="molecule type" value="Genomic_DNA"/>
</dbReference>
<evidence type="ECO:0000313" key="14">
    <source>
        <dbReference type="EMBL" id="KAF9152497.1"/>
    </source>
</evidence>
<dbReference type="GO" id="GO:0000287">
    <property type="term" value="F:magnesium ion binding"/>
    <property type="evidence" value="ECO:0007669"/>
    <property type="project" value="TreeGrafter"/>
</dbReference>
<dbReference type="OrthoDB" id="27226at2759"/>
<evidence type="ECO:0000256" key="12">
    <source>
        <dbReference type="SAM" id="MobiDB-lite"/>
    </source>
</evidence>
<evidence type="ECO:0000256" key="8">
    <source>
        <dbReference type="ARBA" id="ARBA00022842"/>
    </source>
</evidence>
<keyword evidence="7" id="KW-0378">Hydrolase</keyword>
<dbReference type="Pfam" id="PF00702">
    <property type="entry name" value="Hydrolase"/>
    <property type="match status" value="1"/>
</dbReference>
<evidence type="ECO:0000256" key="5">
    <source>
        <dbReference type="ARBA" id="ARBA00022605"/>
    </source>
</evidence>
<evidence type="ECO:0000256" key="11">
    <source>
        <dbReference type="PIRSR" id="PIRSR604469-1"/>
    </source>
</evidence>
<dbReference type="PANTHER" id="PTHR43344">
    <property type="entry name" value="PHOSPHOSERINE PHOSPHATASE"/>
    <property type="match status" value="1"/>
</dbReference>
<evidence type="ECO:0000313" key="15">
    <source>
        <dbReference type="Proteomes" id="UP000748756"/>
    </source>
</evidence>
<organism evidence="14 15">
    <name type="scientific">Linnemannia schmuckeri</name>
    <dbReference type="NCBI Taxonomy" id="64567"/>
    <lineage>
        <taxon>Eukaryota</taxon>
        <taxon>Fungi</taxon>
        <taxon>Fungi incertae sedis</taxon>
        <taxon>Mucoromycota</taxon>
        <taxon>Mortierellomycotina</taxon>
        <taxon>Mortierellomycetes</taxon>
        <taxon>Mortierellales</taxon>
        <taxon>Mortierellaceae</taxon>
        <taxon>Linnemannia</taxon>
    </lineage>
</organism>
<feature type="active site" description="Proton donor" evidence="11">
    <location>
        <position position="513"/>
    </location>
</feature>
<dbReference type="AlphaFoldDB" id="A0A9P5S1V0"/>
<feature type="region of interest" description="Disordered" evidence="12">
    <location>
        <begin position="51"/>
        <end position="70"/>
    </location>
</feature>
<dbReference type="SFLD" id="SFLDF00029">
    <property type="entry name" value="phosphoserine_phosphatase"/>
    <property type="match status" value="1"/>
</dbReference>
<dbReference type="PANTHER" id="PTHR43344:SF2">
    <property type="entry name" value="PHOSPHOSERINE PHOSPHATASE"/>
    <property type="match status" value="1"/>
</dbReference>
<evidence type="ECO:0000259" key="13">
    <source>
        <dbReference type="PROSITE" id="PS51382"/>
    </source>
</evidence>
<dbReference type="InterPro" id="IPR023214">
    <property type="entry name" value="HAD_sf"/>
</dbReference>
<name>A0A9P5S1V0_9FUNG</name>
<dbReference type="PROSITE" id="PS51382">
    <property type="entry name" value="SPX"/>
    <property type="match status" value="1"/>
</dbReference>
<dbReference type="InterPro" id="IPR036412">
    <property type="entry name" value="HAD-like_sf"/>
</dbReference>
<dbReference type="Proteomes" id="UP000748756">
    <property type="component" value="Unassembled WGS sequence"/>
</dbReference>
<keyword evidence="9" id="KW-0718">Serine biosynthesis</keyword>
<comment type="caution">
    <text evidence="14">The sequence shown here is derived from an EMBL/GenBank/DDBJ whole genome shotgun (WGS) entry which is preliminary data.</text>
</comment>
<dbReference type="SFLD" id="SFLDS00003">
    <property type="entry name" value="Haloacid_Dehalogenase"/>
    <property type="match status" value="1"/>
</dbReference>
<protein>
    <recommendedName>
        <fullName evidence="4">phosphoserine phosphatase</fullName>
        <ecNumber evidence="4">3.1.3.3</ecNumber>
    </recommendedName>
    <alternativeName>
        <fullName evidence="10">O-phosphoserine phosphohydrolase</fullName>
    </alternativeName>
</protein>
<evidence type="ECO:0000256" key="10">
    <source>
        <dbReference type="ARBA" id="ARBA00031693"/>
    </source>
</evidence>
<dbReference type="SFLD" id="SFLDG01136">
    <property type="entry name" value="C1.6:_Phosphoserine_Phosphatas"/>
    <property type="match status" value="1"/>
</dbReference>
<evidence type="ECO:0000256" key="6">
    <source>
        <dbReference type="ARBA" id="ARBA00022723"/>
    </source>
</evidence>
<sequence length="725" mass="80097">MKYGNYLKERKQQLPEDWQKVFVDYDVLKTFIKVHIAPACLKPSIAHQQAHPASTDSSTLGSNPYNTSQVPHLQPSPLIEGTTSASTVAAHEDLNAFSAMIASRLTILQTKVPEFLALLDQQVGDVSTFTTLQTRRIYEAYGAFQGGQVGLGLASSTNDSRLAQATENGIAASTTNSTEPASLETLLQSVIKLEKYIFLNYTGIVKIIKKMDRHAGLSISEAYLGRVWKLPFARAEQLSTLKKELMEKLSGVGVMIKTNNTGSAQVDSALSRSFESPFSPLTLNFKSDSPVMMWRPTALAPTEKTWFPPAALLPHQRVLISMSGPHGTDIIGTLLECAAKYQCEVEDFSFARLYHNVTFAILITIKNDDMDIFKDLATAAKRWDATLTFDILDSLKKDPHFGNYVPGSLEDAPYEGRSKYTATVLCQHGLTSAFLSDWTHLLLINKISVEKMVRLNEGQLACADYKLSIPASLNMDKFRESLFQLSADHGTDVALQPYDVFRKHKRLVVFDMDSTLIQQEVIDEIARHAGVMEKVSEITEAAMNGEIDFKESLKRRVALLKGTPVTVLDTVREQLTFTEDALYLCKALKKIGFKLAVISGGFMPLALHVKNILGLDYAFANQLKVSPDGLYLTGETVGPVVSGERKAELLEVIAQAESVTLDQVIAVGDGANDLWMLAKAGLGIAFNAKPRVQQRARTRINQKSLKYVLYLLGYEDAEIRQLANS</sequence>
<dbReference type="InterPro" id="IPR004331">
    <property type="entry name" value="SPX_dom"/>
</dbReference>
<dbReference type="InterPro" id="IPR004469">
    <property type="entry name" value="PSP"/>
</dbReference>
<dbReference type="GO" id="GO:0005737">
    <property type="term" value="C:cytoplasm"/>
    <property type="evidence" value="ECO:0007669"/>
    <property type="project" value="TreeGrafter"/>
</dbReference>
<dbReference type="EC" id="3.1.3.3" evidence="4"/>
<evidence type="ECO:0000256" key="2">
    <source>
        <dbReference type="ARBA" id="ARBA00005135"/>
    </source>
</evidence>
<accession>A0A9P5S1V0</accession>
<proteinExistence type="inferred from homology"/>
<comment type="pathway">
    <text evidence="2">Amino-acid biosynthesis; L-serine biosynthesis; L-serine from 3-phospho-D-glycerate: step 3/3.</text>
</comment>
<dbReference type="CDD" id="cd07500">
    <property type="entry name" value="HAD_PSP"/>
    <property type="match status" value="1"/>
</dbReference>
<evidence type="ECO:0000256" key="1">
    <source>
        <dbReference type="ARBA" id="ARBA00001946"/>
    </source>
</evidence>
<dbReference type="NCBIfam" id="TIGR00338">
    <property type="entry name" value="serB"/>
    <property type="match status" value="1"/>
</dbReference>
<dbReference type="Gene3D" id="3.40.50.1000">
    <property type="entry name" value="HAD superfamily/HAD-like"/>
    <property type="match status" value="1"/>
</dbReference>
<dbReference type="GO" id="GO:0006564">
    <property type="term" value="P:L-serine biosynthetic process"/>
    <property type="evidence" value="ECO:0007669"/>
    <property type="project" value="UniProtKB-KW"/>
</dbReference>
<dbReference type="GO" id="GO:0036424">
    <property type="term" value="F:L-phosphoserine phosphatase activity"/>
    <property type="evidence" value="ECO:0007669"/>
    <property type="project" value="InterPro"/>
</dbReference>
<feature type="active site" description="Nucleophile" evidence="11">
    <location>
        <position position="511"/>
    </location>
</feature>
<comment type="cofactor">
    <cofactor evidence="1">
        <name>Mg(2+)</name>
        <dbReference type="ChEBI" id="CHEBI:18420"/>
    </cofactor>
</comment>
<reference evidence="14" key="1">
    <citation type="journal article" date="2020" name="Fungal Divers.">
        <title>Resolving the Mortierellaceae phylogeny through synthesis of multi-gene phylogenetics and phylogenomics.</title>
        <authorList>
            <person name="Vandepol N."/>
            <person name="Liber J."/>
            <person name="Desiro A."/>
            <person name="Na H."/>
            <person name="Kennedy M."/>
            <person name="Barry K."/>
            <person name="Grigoriev I.V."/>
            <person name="Miller A.N."/>
            <person name="O'Donnell K."/>
            <person name="Stajich J.E."/>
            <person name="Bonito G."/>
        </authorList>
    </citation>
    <scope>NUCLEOTIDE SEQUENCE</scope>
    <source>
        <strain evidence="14">NRRL 6426</strain>
    </source>
</reference>
<comment type="similarity">
    <text evidence="3">Belongs to the HAD-like hydrolase superfamily. SerB family.</text>
</comment>
<dbReference type="Pfam" id="PF13740">
    <property type="entry name" value="ACT_6"/>
    <property type="match status" value="1"/>
</dbReference>
<keyword evidence="15" id="KW-1185">Reference proteome</keyword>
<keyword evidence="8" id="KW-0460">Magnesium</keyword>
<evidence type="ECO:0000256" key="4">
    <source>
        <dbReference type="ARBA" id="ARBA00012640"/>
    </source>
</evidence>
<evidence type="ECO:0000256" key="3">
    <source>
        <dbReference type="ARBA" id="ARBA00009184"/>
    </source>
</evidence>
<gene>
    <name evidence="14" type="ORF">BG015_005185</name>
</gene>
<feature type="domain" description="SPX" evidence="13">
    <location>
        <begin position="1"/>
        <end position="225"/>
    </location>
</feature>
<evidence type="ECO:0000256" key="7">
    <source>
        <dbReference type="ARBA" id="ARBA00022801"/>
    </source>
</evidence>
<dbReference type="InterPro" id="IPR050582">
    <property type="entry name" value="HAD-like_SerB"/>
</dbReference>
<dbReference type="SUPFAM" id="SSF56784">
    <property type="entry name" value="HAD-like"/>
    <property type="match status" value="1"/>
</dbReference>
<evidence type="ECO:0000256" key="9">
    <source>
        <dbReference type="ARBA" id="ARBA00023299"/>
    </source>
</evidence>
<keyword evidence="5" id="KW-0028">Amino-acid biosynthesis</keyword>